<gene>
    <name evidence="2" type="ORF">ACFOD4_07635</name>
</gene>
<keyword evidence="1" id="KW-0472">Membrane</keyword>
<keyword evidence="3" id="KW-1185">Reference proteome</keyword>
<keyword evidence="1" id="KW-1133">Transmembrane helix</keyword>
<evidence type="ECO:0000256" key="1">
    <source>
        <dbReference type="SAM" id="Phobius"/>
    </source>
</evidence>
<proteinExistence type="predicted"/>
<dbReference type="Proteomes" id="UP001595593">
    <property type="component" value="Unassembled WGS sequence"/>
</dbReference>
<keyword evidence="1" id="KW-0812">Transmembrane</keyword>
<organism evidence="2 3">
    <name type="scientific">Teichococcus globiformis</name>
    <dbReference type="NCBI Taxonomy" id="2307229"/>
    <lineage>
        <taxon>Bacteria</taxon>
        <taxon>Pseudomonadati</taxon>
        <taxon>Pseudomonadota</taxon>
        <taxon>Alphaproteobacteria</taxon>
        <taxon>Acetobacterales</taxon>
        <taxon>Roseomonadaceae</taxon>
        <taxon>Roseomonas</taxon>
    </lineage>
</organism>
<reference evidence="3" key="1">
    <citation type="journal article" date="2019" name="Int. J. Syst. Evol. Microbiol.">
        <title>The Global Catalogue of Microorganisms (GCM) 10K type strain sequencing project: providing services to taxonomists for standard genome sequencing and annotation.</title>
        <authorList>
            <consortium name="The Broad Institute Genomics Platform"/>
            <consortium name="The Broad Institute Genome Sequencing Center for Infectious Disease"/>
            <person name="Wu L."/>
            <person name="Ma J."/>
        </authorList>
    </citation>
    <scope>NUCLEOTIDE SEQUENCE [LARGE SCALE GENOMIC DNA]</scope>
    <source>
        <strain evidence="3">KCTC 52094</strain>
    </source>
</reference>
<dbReference type="EMBL" id="JBHRTN010000008">
    <property type="protein sequence ID" value="MFC3124926.1"/>
    <property type="molecule type" value="Genomic_DNA"/>
</dbReference>
<protein>
    <submittedName>
        <fullName evidence="2">Uncharacterized protein</fullName>
    </submittedName>
</protein>
<sequence>MIDAVFDWIDFGLLLAVGFVLAGTLFGGMMTLLEGGWWLLQQLLPG</sequence>
<evidence type="ECO:0000313" key="3">
    <source>
        <dbReference type="Proteomes" id="UP001595593"/>
    </source>
</evidence>
<name>A0ABV7G0B3_9PROT</name>
<evidence type="ECO:0000313" key="2">
    <source>
        <dbReference type="EMBL" id="MFC3124926.1"/>
    </source>
</evidence>
<comment type="caution">
    <text evidence="2">The sequence shown here is derived from an EMBL/GenBank/DDBJ whole genome shotgun (WGS) entry which is preliminary data.</text>
</comment>
<accession>A0ABV7G0B3</accession>
<feature type="transmembrane region" description="Helical" evidence="1">
    <location>
        <begin position="12"/>
        <end position="40"/>
    </location>
</feature>
<dbReference type="RefSeq" id="WP_379595351.1">
    <property type="nucleotide sequence ID" value="NZ_JBHRTN010000008.1"/>
</dbReference>